<comment type="caution">
    <text evidence="3">The sequence shown here is derived from an EMBL/GenBank/DDBJ whole genome shotgun (WGS) entry which is preliminary data.</text>
</comment>
<accession>A0A2M8QEQ5</accession>
<dbReference type="PANTHER" id="PTHR35848">
    <property type="entry name" value="OXALATE-BINDING PROTEIN"/>
    <property type="match status" value="1"/>
</dbReference>
<evidence type="ECO:0000259" key="2">
    <source>
        <dbReference type="Pfam" id="PF07883"/>
    </source>
</evidence>
<protein>
    <submittedName>
        <fullName evidence="3">Cupin</fullName>
    </submittedName>
</protein>
<reference evidence="3 4" key="1">
    <citation type="submission" date="2017-11" db="EMBL/GenBank/DDBJ databases">
        <title>Evolution of Phototrophy in the Chloroflexi Phylum Driven by Horizontal Gene Transfer.</title>
        <authorList>
            <person name="Ward L.M."/>
            <person name="Hemp J."/>
            <person name="Shih P.M."/>
            <person name="Mcglynn S.E."/>
            <person name="Fischer W."/>
        </authorList>
    </citation>
    <scope>NUCLEOTIDE SEQUENCE [LARGE SCALE GENOMIC DNA]</scope>
    <source>
        <strain evidence="3">JP3_7</strain>
    </source>
</reference>
<dbReference type="Pfam" id="PF07883">
    <property type="entry name" value="Cupin_2"/>
    <property type="match status" value="1"/>
</dbReference>
<sequence>MQKIGAGYVVYGEDVESLQFDWGTLKMHNEPAVTGSQRFSSGVVIVKPGMGHARHNHPGSDEIIYVISGEIEQMIDDQPPVRLHAGASIFIPADVYHATLNVGWKPAELFIIYAPPGPERFFRTLPGCTVTPPENASKP</sequence>
<organism evidence="3 4">
    <name type="scientific">Candidatus Thermofonsia Clade 3 bacterium</name>
    <dbReference type="NCBI Taxonomy" id="2364212"/>
    <lineage>
        <taxon>Bacteria</taxon>
        <taxon>Bacillati</taxon>
        <taxon>Chloroflexota</taxon>
        <taxon>Candidatus Thermofontia</taxon>
        <taxon>Candidatus Thermofonsia Clade 3</taxon>
    </lineage>
</organism>
<dbReference type="GO" id="GO:0046872">
    <property type="term" value="F:metal ion binding"/>
    <property type="evidence" value="ECO:0007669"/>
    <property type="project" value="UniProtKB-KW"/>
</dbReference>
<dbReference type="Proteomes" id="UP000230790">
    <property type="component" value="Unassembled WGS sequence"/>
</dbReference>
<evidence type="ECO:0000256" key="1">
    <source>
        <dbReference type="ARBA" id="ARBA00022723"/>
    </source>
</evidence>
<dbReference type="SUPFAM" id="SSF51182">
    <property type="entry name" value="RmlC-like cupins"/>
    <property type="match status" value="1"/>
</dbReference>
<evidence type="ECO:0000313" key="3">
    <source>
        <dbReference type="EMBL" id="PJF48286.1"/>
    </source>
</evidence>
<dbReference type="InterPro" id="IPR011051">
    <property type="entry name" value="RmlC_Cupin_sf"/>
</dbReference>
<dbReference type="InterPro" id="IPR013096">
    <property type="entry name" value="Cupin_2"/>
</dbReference>
<evidence type="ECO:0000313" key="4">
    <source>
        <dbReference type="Proteomes" id="UP000230790"/>
    </source>
</evidence>
<proteinExistence type="predicted"/>
<dbReference type="PANTHER" id="PTHR35848:SF6">
    <property type="entry name" value="CUPIN TYPE-2 DOMAIN-CONTAINING PROTEIN"/>
    <property type="match status" value="1"/>
</dbReference>
<feature type="domain" description="Cupin type-2" evidence="2">
    <location>
        <begin position="43"/>
        <end position="113"/>
    </location>
</feature>
<keyword evidence="1" id="KW-0479">Metal-binding</keyword>
<gene>
    <name evidence="3" type="ORF">CUN48_04115</name>
</gene>
<name>A0A2M8QEQ5_9CHLR</name>
<dbReference type="Gene3D" id="2.60.120.10">
    <property type="entry name" value="Jelly Rolls"/>
    <property type="match status" value="1"/>
</dbReference>
<dbReference type="InterPro" id="IPR051610">
    <property type="entry name" value="GPI/OXD"/>
</dbReference>
<dbReference type="AlphaFoldDB" id="A0A2M8QEQ5"/>
<dbReference type="InterPro" id="IPR014710">
    <property type="entry name" value="RmlC-like_jellyroll"/>
</dbReference>
<dbReference type="EMBL" id="PGTN01000018">
    <property type="protein sequence ID" value="PJF48286.1"/>
    <property type="molecule type" value="Genomic_DNA"/>
</dbReference>